<dbReference type="Proteomes" id="UP000217265">
    <property type="component" value="Chromosome"/>
</dbReference>
<gene>
    <name evidence="1" type="ORF">CMV30_10345</name>
</gene>
<accession>A0A290QJ02</accession>
<dbReference type="OrthoDB" id="192612at2"/>
<keyword evidence="2" id="KW-1185">Reference proteome</keyword>
<evidence type="ECO:0000313" key="2">
    <source>
        <dbReference type="Proteomes" id="UP000217265"/>
    </source>
</evidence>
<organism evidence="1 2">
    <name type="scientific">Nibricoccus aquaticus</name>
    <dbReference type="NCBI Taxonomy" id="2576891"/>
    <lineage>
        <taxon>Bacteria</taxon>
        <taxon>Pseudomonadati</taxon>
        <taxon>Verrucomicrobiota</taxon>
        <taxon>Opitutia</taxon>
        <taxon>Opitutales</taxon>
        <taxon>Opitutaceae</taxon>
        <taxon>Nibricoccus</taxon>
    </lineage>
</organism>
<proteinExistence type="predicted"/>
<sequence>MAKTSDGLSSVVQQIRFVGRGSGAVKTLGGFKKSHHTVPDAVNASTTAFLGKLCAGEIAEEAEGFFQRSKEAFGYKRKDLSLDVASPLAVLTTKDFTLEWAYALDESDPAAWTLTRTLHGVTRSDFLGTEACAEVFGGLFSELVFALTKGASVEAVIDVIEGLEQESGDGDEAEVGAALRVDYPSDCGHCVVSVEGVAATVKFEGAELAMVFPRSGGPQELLEGFAAVRAAFSLTKNKALAGLLK</sequence>
<dbReference type="RefSeq" id="WP_096055953.1">
    <property type="nucleotide sequence ID" value="NZ_CP023344.1"/>
</dbReference>
<dbReference type="KEGG" id="vbh:CMV30_10345"/>
<dbReference type="EMBL" id="CP023344">
    <property type="protein sequence ID" value="ATC64321.1"/>
    <property type="molecule type" value="Genomic_DNA"/>
</dbReference>
<reference evidence="1 2" key="1">
    <citation type="submission" date="2017-09" db="EMBL/GenBank/DDBJ databases">
        <title>Complete genome sequence of Verrucomicrobial strain HZ-65, isolated from freshwater.</title>
        <authorList>
            <person name="Choi A."/>
        </authorList>
    </citation>
    <scope>NUCLEOTIDE SEQUENCE [LARGE SCALE GENOMIC DNA]</scope>
    <source>
        <strain evidence="1 2">HZ-65</strain>
    </source>
</reference>
<protein>
    <submittedName>
        <fullName evidence="1">Uncharacterized protein</fullName>
    </submittedName>
</protein>
<name>A0A290QJ02_9BACT</name>
<evidence type="ECO:0000313" key="1">
    <source>
        <dbReference type="EMBL" id="ATC64321.1"/>
    </source>
</evidence>
<dbReference type="AlphaFoldDB" id="A0A290QJ02"/>